<dbReference type="PaxDb" id="55529-EKX44165"/>
<feature type="domain" description="MRH" evidence="20">
    <location>
        <begin position="34"/>
        <end position="186"/>
    </location>
</feature>
<evidence type="ECO:0000256" key="2">
    <source>
        <dbReference type="ARBA" id="ARBA00004358"/>
    </source>
</evidence>
<dbReference type="SUPFAM" id="SSF50911">
    <property type="entry name" value="Mannose 6-phosphate receptor domain"/>
    <property type="match status" value="1"/>
</dbReference>
<dbReference type="PANTHER" id="PTHR15071">
    <property type="entry name" value="MANNOSE-6-PHOSPHATE RECEPTOR FAMILY MEMBER"/>
    <property type="match status" value="1"/>
</dbReference>
<dbReference type="PROSITE" id="PS51914">
    <property type="entry name" value="MRH"/>
    <property type="match status" value="1"/>
</dbReference>
<dbReference type="Gene3D" id="2.70.130.10">
    <property type="entry name" value="Mannose-6-phosphate receptor binding domain"/>
    <property type="match status" value="1"/>
</dbReference>
<evidence type="ECO:0000256" key="9">
    <source>
        <dbReference type="ARBA" id="ARBA00022729"/>
    </source>
</evidence>
<dbReference type="GO" id="GO:0034045">
    <property type="term" value="C:phagophore assembly site membrane"/>
    <property type="evidence" value="ECO:0007669"/>
    <property type="project" value="UniProtKB-SubCell"/>
</dbReference>
<keyword evidence="10" id="KW-0653">Protein transport</keyword>
<dbReference type="OrthoDB" id="29460at2759"/>
<reference evidence="21 23" key="1">
    <citation type="journal article" date="2012" name="Nature">
        <title>Algal genomes reveal evolutionary mosaicism and the fate of nucleomorphs.</title>
        <authorList>
            <consortium name="DOE Joint Genome Institute"/>
            <person name="Curtis B.A."/>
            <person name="Tanifuji G."/>
            <person name="Burki F."/>
            <person name="Gruber A."/>
            <person name="Irimia M."/>
            <person name="Maruyama S."/>
            <person name="Arias M.C."/>
            <person name="Ball S.G."/>
            <person name="Gile G.H."/>
            <person name="Hirakawa Y."/>
            <person name="Hopkins J.F."/>
            <person name="Kuo A."/>
            <person name="Rensing S.A."/>
            <person name="Schmutz J."/>
            <person name="Symeonidi A."/>
            <person name="Elias M."/>
            <person name="Eveleigh R.J."/>
            <person name="Herman E.K."/>
            <person name="Klute M.J."/>
            <person name="Nakayama T."/>
            <person name="Obornik M."/>
            <person name="Reyes-Prieto A."/>
            <person name="Armbrust E.V."/>
            <person name="Aves S.J."/>
            <person name="Beiko R.G."/>
            <person name="Coutinho P."/>
            <person name="Dacks J.B."/>
            <person name="Durnford D.G."/>
            <person name="Fast N.M."/>
            <person name="Green B.R."/>
            <person name="Grisdale C.J."/>
            <person name="Hempel F."/>
            <person name="Henrissat B."/>
            <person name="Hoppner M.P."/>
            <person name="Ishida K."/>
            <person name="Kim E."/>
            <person name="Koreny L."/>
            <person name="Kroth P.G."/>
            <person name="Liu Y."/>
            <person name="Malik S.B."/>
            <person name="Maier U.G."/>
            <person name="McRose D."/>
            <person name="Mock T."/>
            <person name="Neilson J.A."/>
            <person name="Onodera N.T."/>
            <person name="Poole A.M."/>
            <person name="Pritham E.J."/>
            <person name="Richards T.A."/>
            <person name="Rocap G."/>
            <person name="Roy S.W."/>
            <person name="Sarai C."/>
            <person name="Schaack S."/>
            <person name="Shirato S."/>
            <person name="Slamovits C.H."/>
            <person name="Spencer D.F."/>
            <person name="Suzuki S."/>
            <person name="Worden A.Z."/>
            <person name="Zauner S."/>
            <person name="Barry K."/>
            <person name="Bell C."/>
            <person name="Bharti A.K."/>
            <person name="Crow J.A."/>
            <person name="Grimwood J."/>
            <person name="Kramer R."/>
            <person name="Lindquist E."/>
            <person name="Lucas S."/>
            <person name="Salamov A."/>
            <person name="McFadden G.I."/>
            <person name="Lane C.E."/>
            <person name="Keeling P.J."/>
            <person name="Gray M.W."/>
            <person name="Grigoriev I.V."/>
            <person name="Archibald J.M."/>
        </authorList>
    </citation>
    <scope>NUCLEOTIDE SEQUENCE</scope>
    <source>
        <strain evidence="21 23">CCMP2712</strain>
    </source>
</reference>
<dbReference type="Pfam" id="PF09451">
    <property type="entry name" value="ATG27"/>
    <property type="match status" value="1"/>
</dbReference>
<evidence type="ECO:0000256" key="4">
    <source>
        <dbReference type="ARBA" id="ARBA00004472"/>
    </source>
</evidence>
<dbReference type="InterPro" id="IPR009011">
    <property type="entry name" value="Man6P_isomerase_rcpt-bd_dom_sf"/>
</dbReference>
<evidence type="ECO:0000256" key="10">
    <source>
        <dbReference type="ARBA" id="ARBA00022927"/>
    </source>
</evidence>
<evidence type="ECO:0000256" key="8">
    <source>
        <dbReference type="ARBA" id="ARBA00022692"/>
    </source>
</evidence>
<dbReference type="KEGG" id="gtt:GUITHDRAFT_109947"/>
<dbReference type="GO" id="GO:0030659">
    <property type="term" value="C:cytoplasmic vesicle membrane"/>
    <property type="evidence" value="ECO:0007669"/>
    <property type="project" value="UniProtKB-SubCell"/>
</dbReference>
<evidence type="ECO:0000256" key="12">
    <source>
        <dbReference type="ARBA" id="ARBA00023006"/>
    </source>
</evidence>
<name>L1J7V8_GUITC</name>
<dbReference type="GO" id="GO:0015031">
    <property type="term" value="P:protein transport"/>
    <property type="evidence" value="ECO:0007669"/>
    <property type="project" value="UniProtKB-KW"/>
</dbReference>
<evidence type="ECO:0000256" key="15">
    <source>
        <dbReference type="ARBA" id="ARBA00023136"/>
    </source>
</evidence>
<dbReference type="GO" id="GO:0000139">
    <property type="term" value="C:Golgi membrane"/>
    <property type="evidence" value="ECO:0007669"/>
    <property type="project" value="UniProtKB-SubCell"/>
</dbReference>
<evidence type="ECO:0000256" key="11">
    <source>
        <dbReference type="ARBA" id="ARBA00022989"/>
    </source>
</evidence>
<evidence type="ECO:0000256" key="7">
    <source>
        <dbReference type="ARBA" id="ARBA00022448"/>
    </source>
</evidence>
<keyword evidence="7" id="KW-0813">Transport</keyword>
<dbReference type="InterPro" id="IPR044865">
    <property type="entry name" value="MRH_dom"/>
</dbReference>
<evidence type="ECO:0000313" key="21">
    <source>
        <dbReference type="EMBL" id="EKX44165.1"/>
    </source>
</evidence>
<dbReference type="EMBL" id="JH993006">
    <property type="protein sequence ID" value="EKX44165.1"/>
    <property type="molecule type" value="Genomic_DNA"/>
</dbReference>
<keyword evidence="12" id="KW-0072">Autophagy</keyword>
<keyword evidence="8 18" id="KW-0812">Transmembrane</keyword>
<feature type="chain" id="PRO_5008771002" description="Autophagy-related protein 27" evidence="19">
    <location>
        <begin position="26"/>
        <end position="267"/>
    </location>
</feature>
<evidence type="ECO:0000256" key="19">
    <source>
        <dbReference type="SAM" id="SignalP"/>
    </source>
</evidence>
<evidence type="ECO:0000259" key="20">
    <source>
        <dbReference type="PROSITE" id="PS51914"/>
    </source>
</evidence>
<dbReference type="HOGENOM" id="CLU_058440_1_0_1"/>
<dbReference type="GO" id="GO:0006914">
    <property type="term" value="P:autophagy"/>
    <property type="evidence" value="ECO:0007669"/>
    <property type="project" value="UniProtKB-KW"/>
</dbReference>
<dbReference type="eggNOG" id="ENOG502SFMA">
    <property type="taxonomic scope" value="Eukaryota"/>
</dbReference>
<keyword evidence="15 18" id="KW-0472">Membrane</keyword>
<comment type="similarity">
    <text evidence="5">Belongs to the ATG27 family.</text>
</comment>
<evidence type="ECO:0000256" key="6">
    <source>
        <dbReference type="ARBA" id="ARBA00013776"/>
    </source>
</evidence>
<keyword evidence="11 18" id="KW-1133">Transmembrane helix</keyword>
<keyword evidence="14" id="KW-0496">Mitochondrion</keyword>
<comment type="subcellular location">
    <subcellularLocation>
        <location evidence="2">Cytoplasmic vesicle membrane</location>
        <topology evidence="2">Single-pass type I membrane protein</topology>
    </subcellularLocation>
    <subcellularLocation>
        <location evidence="3">Golgi apparatus membrane</location>
    </subcellularLocation>
    <subcellularLocation>
        <location evidence="1">Mitochondrion membrane</location>
        <topology evidence="1">Single-pass membrane protein</topology>
    </subcellularLocation>
    <subcellularLocation>
        <location evidence="4">Preautophagosomal structure membrane</location>
        <topology evidence="4">Single-pass type I membrane protein</topology>
    </subcellularLocation>
</comment>
<keyword evidence="16" id="KW-1015">Disulfide bond</keyword>
<evidence type="ECO:0000256" key="18">
    <source>
        <dbReference type="SAM" id="Phobius"/>
    </source>
</evidence>
<gene>
    <name evidence="21" type="ORF">GUITHDRAFT_109947</name>
</gene>
<reference evidence="22" key="3">
    <citation type="submission" date="2016-03" db="UniProtKB">
        <authorList>
            <consortium name="EnsemblProtists"/>
        </authorList>
    </citation>
    <scope>IDENTIFICATION</scope>
</reference>
<dbReference type="AlphaFoldDB" id="L1J7V8"/>
<dbReference type="InterPro" id="IPR018939">
    <property type="entry name" value="Autophagy-rel_prot_27"/>
</dbReference>
<keyword evidence="23" id="KW-1185">Reference proteome</keyword>
<evidence type="ECO:0000256" key="16">
    <source>
        <dbReference type="ARBA" id="ARBA00023157"/>
    </source>
</evidence>
<dbReference type="RefSeq" id="XP_005831145.1">
    <property type="nucleotide sequence ID" value="XM_005831088.1"/>
</dbReference>
<dbReference type="GeneID" id="17300769"/>
<protein>
    <recommendedName>
        <fullName evidence="6">Autophagy-related protein 27</fullName>
    </recommendedName>
</protein>
<dbReference type="OMA" id="NCGIANS"/>
<sequence>MACFDGQRARAVAAMMLLSFGLASANRFQEAWVMNCDHTFPDGTSYDLSPLTRTAGRPDYVGKDKMGNLYYINVCSNVQEIPKECRILQKDIRAPVYQVRNDSFCHWLGMENSHSWEYIEKGSPYVGVQLTYSNGEYCQEGMNRRVKLQMYCDHLGRLGSVGDYYVTVESPCTYVVTFPTPYGCPKPATMSKGTVFIILFFTALGAYLGGGLLINVTKYHMPLSINSLPHIEFWRNLPELIKDGLLFAYDAIMVKLGYREPREAGGR</sequence>
<keyword evidence="17" id="KW-0968">Cytoplasmic vesicle</keyword>
<proteinExistence type="inferred from homology"/>
<keyword evidence="9 19" id="KW-0732">Signal</keyword>
<dbReference type="Proteomes" id="UP000011087">
    <property type="component" value="Unassembled WGS sequence"/>
</dbReference>
<organism evidence="21">
    <name type="scientific">Guillardia theta (strain CCMP2712)</name>
    <name type="common">Cryptophyte</name>
    <dbReference type="NCBI Taxonomy" id="905079"/>
    <lineage>
        <taxon>Eukaryota</taxon>
        <taxon>Cryptophyceae</taxon>
        <taxon>Pyrenomonadales</taxon>
        <taxon>Geminigeraceae</taxon>
        <taxon>Guillardia</taxon>
    </lineage>
</organism>
<evidence type="ECO:0000256" key="17">
    <source>
        <dbReference type="ARBA" id="ARBA00023329"/>
    </source>
</evidence>
<dbReference type="GO" id="GO:0031966">
    <property type="term" value="C:mitochondrial membrane"/>
    <property type="evidence" value="ECO:0007669"/>
    <property type="project" value="UniProtKB-SubCell"/>
</dbReference>
<feature type="transmembrane region" description="Helical" evidence="18">
    <location>
        <begin position="194"/>
        <end position="214"/>
    </location>
</feature>
<evidence type="ECO:0000256" key="1">
    <source>
        <dbReference type="ARBA" id="ARBA00004304"/>
    </source>
</evidence>
<evidence type="ECO:0000256" key="3">
    <source>
        <dbReference type="ARBA" id="ARBA00004394"/>
    </source>
</evidence>
<evidence type="ECO:0000313" key="23">
    <source>
        <dbReference type="Proteomes" id="UP000011087"/>
    </source>
</evidence>
<evidence type="ECO:0000313" key="22">
    <source>
        <dbReference type="EnsemblProtists" id="EKX44165"/>
    </source>
</evidence>
<accession>L1J7V8</accession>
<keyword evidence="13" id="KW-0333">Golgi apparatus</keyword>
<evidence type="ECO:0000256" key="14">
    <source>
        <dbReference type="ARBA" id="ARBA00023128"/>
    </source>
</evidence>
<evidence type="ECO:0000256" key="5">
    <source>
        <dbReference type="ARBA" id="ARBA00005363"/>
    </source>
</evidence>
<evidence type="ECO:0000256" key="13">
    <source>
        <dbReference type="ARBA" id="ARBA00023034"/>
    </source>
</evidence>
<reference evidence="23" key="2">
    <citation type="submission" date="2012-11" db="EMBL/GenBank/DDBJ databases">
        <authorList>
            <person name="Kuo A."/>
            <person name="Curtis B.A."/>
            <person name="Tanifuji G."/>
            <person name="Burki F."/>
            <person name="Gruber A."/>
            <person name="Irimia M."/>
            <person name="Maruyama S."/>
            <person name="Arias M.C."/>
            <person name="Ball S.G."/>
            <person name="Gile G.H."/>
            <person name="Hirakawa Y."/>
            <person name="Hopkins J.F."/>
            <person name="Rensing S.A."/>
            <person name="Schmutz J."/>
            <person name="Symeonidi A."/>
            <person name="Elias M."/>
            <person name="Eveleigh R.J."/>
            <person name="Herman E.K."/>
            <person name="Klute M.J."/>
            <person name="Nakayama T."/>
            <person name="Obornik M."/>
            <person name="Reyes-Prieto A."/>
            <person name="Armbrust E.V."/>
            <person name="Aves S.J."/>
            <person name="Beiko R.G."/>
            <person name="Coutinho P."/>
            <person name="Dacks J.B."/>
            <person name="Durnford D.G."/>
            <person name="Fast N.M."/>
            <person name="Green B.R."/>
            <person name="Grisdale C."/>
            <person name="Hempe F."/>
            <person name="Henrissat B."/>
            <person name="Hoppner M.P."/>
            <person name="Ishida K.-I."/>
            <person name="Kim E."/>
            <person name="Koreny L."/>
            <person name="Kroth P.G."/>
            <person name="Liu Y."/>
            <person name="Malik S.-B."/>
            <person name="Maier U.G."/>
            <person name="McRose D."/>
            <person name="Mock T."/>
            <person name="Neilson J.A."/>
            <person name="Onodera N.T."/>
            <person name="Poole A.M."/>
            <person name="Pritham E.J."/>
            <person name="Richards T.A."/>
            <person name="Rocap G."/>
            <person name="Roy S.W."/>
            <person name="Sarai C."/>
            <person name="Schaack S."/>
            <person name="Shirato S."/>
            <person name="Slamovits C.H."/>
            <person name="Spencer D.F."/>
            <person name="Suzuki S."/>
            <person name="Worden A.Z."/>
            <person name="Zauner S."/>
            <person name="Barry K."/>
            <person name="Bell C."/>
            <person name="Bharti A.K."/>
            <person name="Crow J.A."/>
            <person name="Grimwood J."/>
            <person name="Kramer R."/>
            <person name="Lindquist E."/>
            <person name="Lucas S."/>
            <person name="Salamov A."/>
            <person name="McFadden G.I."/>
            <person name="Lane C.E."/>
            <person name="Keeling P.J."/>
            <person name="Gray M.W."/>
            <person name="Grigoriev I.V."/>
            <person name="Archibald J.M."/>
        </authorList>
    </citation>
    <scope>NUCLEOTIDE SEQUENCE</scope>
    <source>
        <strain evidence="23">CCMP2712</strain>
    </source>
</reference>
<dbReference type="EnsemblProtists" id="EKX44165">
    <property type="protein sequence ID" value="EKX44165"/>
    <property type="gene ID" value="GUITHDRAFT_109947"/>
</dbReference>
<feature type="signal peptide" evidence="19">
    <location>
        <begin position="1"/>
        <end position="25"/>
    </location>
</feature>